<reference evidence="3 4" key="1">
    <citation type="submission" date="2024-03" db="EMBL/GenBank/DDBJ databases">
        <authorList>
            <person name="Martinez-Hernandez J."/>
        </authorList>
    </citation>
    <scope>NUCLEOTIDE SEQUENCE [LARGE SCALE GENOMIC DNA]</scope>
</reference>
<dbReference type="Proteomes" id="UP001497480">
    <property type="component" value="Unassembled WGS sequence"/>
</dbReference>
<gene>
    <name evidence="3" type="ORF">LLUT_LOCUS19345</name>
</gene>
<dbReference type="AlphaFoldDB" id="A0AAV1XAP0"/>
<accession>A0AAV1XAP0</accession>
<protein>
    <recommendedName>
        <fullName evidence="2">AMP-activated protein kinase glycogen-binding domain-containing protein</fullName>
    </recommendedName>
</protein>
<sequence>MHTHTTPSSSMFHLTHSLFSSAFVSTTRFRNPVHRFTSLSLGSSPRKRNSLKVLCKRRKKKNNREECDSSLLEEEILEFMQNSKNPNVFPTREELVAAGRFDLVEAIVKEGGWFTLGWDLNEDVSHEIEDLNEGYREIKVFEDGIGNEIDGNNGTWAYGDNSLSSSSDDSLSSSSDNSSQLDRSEEIKAGQSGIEGILNRLEIERNSSFGLEFREKEDCMSSENHVDKDQWDHRTTMAAVDAVLENSSRLSTLSTTSNLRSDCQIKLDQHRSELGSDDLRNSLKPEGWRTWIVQRNGFTNADFEDADIAPNEAQKGDVSDVSGQLDLLKISEFSHEPTIGETRLGASHNDIKSRILHLESELSSVLYSLRSNSNEVTKQTDQKSSSDDLSELSDAWEFQENEIINAQDRLRTIRAKLAVLEGKMTLAIMDAQKVVEEKQRRINDTHRALQLLKTTSVVWPNTASEVLLVGSFDGWSTQRKMDKSSTGIFSVCLQLYPGKYEIKFIVDGEWKIDPLLPIVDNNGHVNNLLVVHD</sequence>
<dbReference type="EMBL" id="CAXHTB010000013">
    <property type="protein sequence ID" value="CAL0318285.1"/>
    <property type="molecule type" value="Genomic_DNA"/>
</dbReference>
<dbReference type="GO" id="GO:0009507">
    <property type="term" value="C:chloroplast"/>
    <property type="evidence" value="ECO:0007669"/>
    <property type="project" value="UniProtKB-ARBA"/>
</dbReference>
<dbReference type="InterPro" id="IPR014756">
    <property type="entry name" value="Ig_E-set"/>
</dbReference>
<feature type="compositionally biased region" description="Low complexity" evidence="1">
    <location>
        <begin position="160"/>
        <end position="179"/>
    </location>
</feature>
<organism evidence="3 4">
    <name type="scientific">Lupinus luteus</name>
    <name type="common">European yellow lupine</name>
    <dbReference type="NCBI Taxonomy" id="3873"/>
    <lineage>
        <taxon>Eukaryota</taxon>
        <taxon>Viridiplantae</taxon>
        <taxon>Streptophyta</taxon>
        <taxon>Embryophyta</taxon>
        <taxon>Tracheophyta</taxon>
        <taxon>Spermatophyta</taxon>
        <taxon>Magnoliopsida</taxon>
        <taxon>eudicotyledons</taxon>
        <taxon>Gunneridae</taxon>
        <taxon>Pentapetalae</taxon>
        <taxon>rosids</taxon>
        <taxon>fabids</taxon>
        <taxon>Fabales</taxon>
        <taxon>Fabaceae</taxon>
        <taxon>Papilionoideae</taxon>
        <taxon>50 kb inversion clade</taxon>
        <taxon>genistoids sensu lato</taxon>
        <taxon>core genistoids</taxon>
        <taxon>Genisteae</taxon>
        <taxon>Lupinus</taxon>
    </lineage>
</organism>
<feature type="domain" description="AMP-activated protein kinase glycogen-binding" evidence="2">
    <location>
        <begin position="455"/>
        <end position="532"/>
    </location>
</feature>
<dbReference type="CDD" id="cd02859">
    <property type="entry name" value="E_set_AMPKbeta_like_N"/>
    <property type="match status" value="1"/>
</dbReference>
<feature type="region of interest" description="Disordered" evidence="1">
    <location>
        <begin position="160"/>
        <end position="188"/>
    </location>
</feature>
<dbReference type="InterPro" id="IPR013783">
    <property type="entry name" value="Ig-like_fold"/>
</dbReference>
<dbReference type="InterPro" id="IPR032640">
    <property type="entry name" value="AMPK1_CBM"/>
</dbReference>
<evidence type="ECO:0000313" key="4">
    <source>
        <dbReference type="Proteomes" id="UP001497480"/>
    </source>
</evidence>
<keyword evidence="4" id="KW-1185">Reference proteome</keyword>
<comment type="caution">
    <text evidence="3">The sequence shown here is derived from an EMBL/GenBank/DDBJ whole genome shotgun (WGS) entry which is preliminary data.</text>
</comment>
<dbReference type="Pfam" id="PF16561">
    <property type="entry name" value="AMPK1_CBM"/>
    <property type="match status" value="1"/>
</dbReference>
<evidence type="ECO:0000256" key="1">
    <source>
        <dbReference type="SAM" id="MobiDB-lite"/>
    </source>
</evidence>
<dbReference type="PANTHER" id="PTHR47434:SF1">
    <property type="entry name" value="PROTEIN PTST HOMOLOG 2, CHLOROPLASTIC"/>
    <property type="match status" value="1"/>
</dbReference>
<name>A0AAV1XAP0_LUPLU</name>
<dbReference type="Gene3D" id="2.60.40.10">
    <property type="entry name" value="Immunoglobulins"/>
    <property type="match status" value="1"/>
</dbReference>
<evidence type="ECO:0000313" key="3">
    <source>
        <dbReference type="EMBL" id="CAL0318285.1"/>
    </source>
</evidence>
<dbReference type="PANTHER" id="PTHR47434">
    <property type="entry name" value="PROTEIN PTST HOMOLOG 3, CHLOROPLASTIC"/>
    <property type="match status" value="1"/>
</dbReference>
<proteinExistence type="predicted"/>
<evidence type="ECO:0000259" key="2">
    <source>
        <dbReference type="Pfam" id="PF16561"/>
    </source>
</evidence>
<dbReference type="SUPFAM" id="SSF81296">
    <property type="entry name" value="E set domains"/>
    <property type="match status" value="1"/>
</dbReference>